<proteinExistence type="predicted"/>
<organism evidence="2 3">
    <name type="scientific">Chromohalobacter marismortui</name>
    <dbReference type="NCBI Taxonomy" id="42055"/>
    <lineage>
        <taxon>Bacteria</taxon>
        <taxon>Pseudomonadati</taxon>
        <taxon>Pseudomonadota</taxon>
        <taxon>Gammaproteobacteria</taxon>
        <taxon>Oceanospirillales</taxon>
        <taxon>Halomonadaceae</taxon>
        <taxon>Chromohalobacter</taxon>
    </lineage>
</organism>
<name>A0A4R7NVR8_9GAMM</name>
<keyword evidence="3" id="KW-1185">Reference proteome</keyword>
<accession>A0A4R7NVR8</accession>
<dbReference type="Proteomes" id="UP000295380">
    <property type="component" value="Unassembled WGS sequence"/>
</dbReference>
<protein>
    <submittedName>
        <fullName evidence="2">Uncharacterized protein</fullName>
    </submittedName>
</protein>
<gene>
    <name evidence="2" type="ORF">C8E00_101510</name>
</gene>
<sequence>MDEREKLRKFRELDDAFASALKELDSGGARHQDTAPQAPPFEERLHALMEEYGQSSHSVATLLRTIVELQQAAYEGSAKPAGTPSLALPERKAKRP</sequence>
<feature type="region of interest" description="Disordered" evidence="1">
    <location>
        <begin position="75"/>
        <end position="96"/>
    </location>
</feature>
<dbReference type="EMBL" id="SOBR01000001">
    <property type="protein sequence ID" value="TDU25118.1"/>
    <property type="molecule type" value="Genomic_DNA"/>
</dbReference>
<evidence type="ECO:0000256" key="1">
    <source>
        <dbReference type="SAM" id="MobiDB-lite"/>
    </source>
</evidence>
<reference evidence="2 3" key="1">
    <citation type="submission" date="2019-03" db="EMBL/GenBank/DDBJ databases">
        <title>Genomic Encyclopedia of Type Strains, Phase IV (KMG-IV): sequencing the most valuable type-strain genomes for metagenomic binning, comparative biology and taxonomic classification.</title>
        <authorList>
            <person name="Goeker M."/>
        </authorList>
    </citation>
    <scope>NUCLEOTIDE SEQUENCE [LARGE SCALE GENOMIC DNA]</scope>
    <source>
        <strain evidence="2 3">DSM 6770</strain>
    </source>
</reference>
<evidence type="ECO:0000313" key="3">
    <source>
        <dbReference type="Proteomes" id="UP000295380"/>
    </source>
</evidence>
<comment type="caution">
    <text evidence="2">The sequence shown here is derived from an EMBL/GenBank/DDBJ whole genome shotgun (WGS) entry which is preliminary data.</text>
</comment>
<dbReference type="AlphaFoldDB" id="A0A4R7NVR8"/>
<evidence type="ECO:0000313" key="2">
    <source>
        <dbReference type="EMBL" id="TDU25118.1"/>
    </source>
</evidence>